<name>A0ACD3AQM1_9AGAR</name>
<proteinExistence type="predicted"/>
<dbReference type="EMBL" id="ML208366">
    <property type="protein sequence ID" value="TFK67805.1"/>
    <property type="molecule type" value="Genomic_DNA"/>
</dbReference>
<keyword evidence="2" id="KW-1185">Reference proteome</keyword>
<evidence type="ECO:0000313" key="1">
    <source>
        <dbReference type="EMBL" id="TFK67805.1"/>
    </source>
</evidence>
<organism evidence="1 2">
    <name type="scientific">Pluteus cervinus</name>
    <dbReference type="NCBI Taxonomy" id="181527"/>
    <lineage>
        <taxon>Eukaryota</taxon>
        <taxon>Fungi</taxon>
        <taxon>Dikarya</taxon>
        <taxon>Basidiomycota</taxon>
        <taxon>Agaricomycotina</taxon>
        <taxon>Agaricomycetes</taxon>
        <taxon>Agaricomycetidae</taxon>
        <taxon>Agaricales</taxon>
        <taxon>Pluteineae</taxon>
        <taxon>Pluteaceae</taxon>
        <taxon>Pluteus</taxon>
    </lineage>
</organism>
<gene>
    <name evidence="1" type="ORF">BDN72DRAFT_879398</name>
</gene>
<reference evidence="1 2" key="1">
    <citation type="journal article" date="2019" name="Nat. Ecol. Evol.">
        <title>Megaphylogeny resolves global patterns of mushroom evolution.</title>
        <authorList>
            <person name="Varga T."/>
            <person name="Krizsan K."/>
            <person name="Foldi C."/>
            <person name="Dima B."/>
            <person name="Sanchez-Garcia M."/>
            <person name="Sanchez-Ramirez S."/>
            <person name="Szollosi G.J."/>
            <person name="Szarkandi J.G."/>
            <person name="Papp V."/>
            <person name="Albert L."/>
            <person name="Andreopoulos W."/>
            <person name="Angelini C."/>
            <person name="Antonin V."/>
            <person name="Barry K.W."/>
            <person name="Bougher N.L."/>
            <person name="Buchanan P."/>
            <person name="Buyck B."/>
            <person name="Bense V."/>
            <person name="Catcheside P."/>
            <person name="Chovatia M."/>
            <person name="Cooper J."/>
            <person name="Damon W."/>
            <person name="Desjardin D."/>
            <person name="Finy P."/>
            <person name="Geml J."/>
            <person name="Haridas S."/>
            <person name="Hughes K."/>
            <person name="Justo A."/>
            <person name="Karasinski D."/>
            <person name="Kautmanova I."/>
            <person name="Kiss B."/>
            <person name="Kocsube S."/>
            <person name="Kotiranta H."/>
            <person name="LaButti K.M."/>
            <person name="Lechner B.E."/>
            <person name="Liimatainen K."/>
            <person name="Lipzen A."/>
            <person name="Lukacs Z."/>
            <person name="Mihaltcheva S."/>
            <person name="Morgado L.N."/>
            <person name="Niskanen T."/>
            <person name="Noordeloos M.E."/>
            <person name="Ohm R.A."/>
            <person name="Ortiz-Santana B."/>
            <person name="Ovrebo C."/>
            <person name="Racz N."/>
            <person name="Riley R."/>
            <person name="Savchenko A."/>
            <person name="Shiryaev A."/>
            <person name="Soop K."/>
            <person name="Spirin V."/>
            <person name="Szebenyi C."/>
            <person name="Tomsovsky M."/>
            <person name="Tulloss R.E."/>
            <person name="Uehling J."/>
            <person name="Grigoriev I.V."/>
            <person name="Vagvolgyi C."/>
            <person name="Papp T."/>
            <person name="Martin F.M."/>
            <person name="Miettinen O."/>
            <person name="Hibbett D.S."/>
            <person name="Nagy L.G."/>
        </authorList>
    </citation>
    <scope>NUCLEOTIDE SEQUENCE [LARGE SCALE GENOMIC DNA]</scope>
    <source>
        <strain evidence="1 2">NL-1719</strain>
    </source>
</reference>
<protein>
    <submittedName>
        <fullName evidence="1">Uncharacterized protein</fullName>
    </submittedName>
</protein>
<accession>A0ACD3AQM1</accession>
<dbReference type="Proteomes" id="UP000308600">
    <property type="component" value="Unassembled WGS sequence"/>
</dbReference>
<evidence type="ECO:0000313" key="2">
    <source>
        <dbReference type="Proteomes" id="UP000308600"/>
    </source>
</evidence>
<sequence>MLPHSPLTSTFMLAFLLATLLAAHGRPHPRNIRRDANKADGRTYPCSDSCTQIGATAECMLCGPRGITPGGHSTLSLLPSSSSLSLANDDWGSTAVYSFEASLSATSSSAFWSTPTLTSSTSTAFVRPTPGKRGQSGQEASWMNGKEA</sequence>